<reference evidence="4" key="1">
    <citation type="submission" date="2010-06" db="EMBL/GenBank/DDBJ databases">
        <authorList>
            <person name="Jiang H."/>
            <person name="Abraham K."/>
            <person name="Ali S."/>
            <person name="Alsbrooks S.L."/>
            <person name="Anim B.N."/>
            <person name="Anosike U.S."/>
            <person name="Attaway T."/>
            <person name="Bandaranaike D.P."/>
            <person name="Battles P.K."/>
            <person name="Bell S.N."/>
            <person name="Bell A.V."/>
            <person name="Beltran B."/>
            <person name="Bickham C."/>
            <person name="Bustamante Y."/>
            <person name="Caleb T."/>
            <person name="Canada A."/>
            <person name="Cardenas V."/>
            <person name="Carter K."/>
            <person name="Chacko J."/>
            <person name="Chandrabose M.N."/>
            <person name="Chavez D."/>
            <person name="Chavez A."/>
            <person name="Chen L."/>
            <person name="Chu H.-S."/>
            <person name="Claassen K.J."/>
            <person name="Cockrell R."/>
            <person name="Collins M."/>
            <person name="Cooper J.A."/>
            <person name="Cree A."/>
            <person name="Curry S.M."/>
            <person name="Da Y."/>
            <person name="Dao M.D."/>
            <person name="Das B."/>
            <person name="Davila M.-L."/>
            <person name="Davy-Carroll L."/>
            <person name="Denson S."/>
            <person name="Dinh H."/>
            <person name="Ebong V.E."/>
            <person name="Edwards J.R."/>
            <person name="Egan A."/>
            <person name="El-Daye J."/>
            <person name="Escobedo L."/>
            <person name="Fernandez S."/>
            <person name="Fernando P.R."/>
            <person name="Flagg N."/>
            <person name="Forbes L.D."/>
            <person name="Fowler R.G."/>
            <person name="Fu Q."/>
            <person name="Gabisi R.A."/>
            <person name="Ganer J."/>
            <person name="Garbino Pronczuk A."/>
            <person name="Garcia R.M."/>
            <person name="Garner T."/>
            <person name="Garrett T.E."/>
            <person name="Gonzalez D.A."/>
            <person name="Hamid H."/>
            <person name="Hawkins E.S."/>
            <person name="Hirani K."/>
            <person name="Hogues M.E."/>
            <person name="Hollins B."/>
            <person name="Hsiao C.-H."/>
            <person name="Jabil R."/>
            <person name="James M.L."/>
            <person name="Jhangiani S.N."/>
            <person name="Johnson B."/>
            <person name="Johnson Q."/>
            <person name="Joshi V."/>
            <person name="Kalu J.B."/>
            <person name="Kam C."/>
            <person name="Kashfia A."/>
            <person name="Keebler J."/>
            <person name="Kisamo H."/>
            <person name="Kovar C.L."/>
            <person name="Lago L.A."/>
            <person name="Lai C.-Y."/>
            <person name="Laidlaw J."/>
            <person name="Lara F."/>
            <person name="Le T.-K."/>
            <person name="Lee S.L."/>
            <person name="Legall F.H."/>
            <person name="Lemon S.J."/>
            <person name="Lewis L.R."/>
            <person name="Li B."/>
            <person name="Liu Y."/>
            <person name="Liu Y.-S."/>
            <person name="Lopez J."/>
            <person name="Lozado R.J."/>
            <person name="Lu J."/>
            <person name="Madu R.C."/>
            <person name="Maheshwari M."/>
            <person name="Maheshwari R."/>
            <person name="Malloy K."/>
            <person name="Martinez E."/>
            <person name="Mathew T."/>
            <person name="Mercado I.C."/>
            <person name="Mercado C."/>
            <person name="Meyer B."/>
            <person name="Montgomery K."/>
            <person name="Morgan M.B."/>
            <person name="Munidasa M."/>
            <person name="Nazareth L.V."/>
            <person name="Nelson J."/>
            <person name="Ng B.M."/>
            <person name="Nguyen N.B."/>
            <person name="Nguyen P.Q."/>
            <person name="Nguyen T."/>
            <person name="Obregon M."/>
            <person name="Okwuonu G.O."/>
            <person name="Onwere C.G."/>
            <person name="Orozco G."/>
            <person name="Parra A."/>
            <person name="Patel S."/>
            <person name="Patil S."/>
            <person name="Perez A."/>
            <person name="Perez Y."/>
            <person name="Pham C."/>
            <person name="Primus E.L."/>
            <person name="Pu L.-L."/>
            <person name="Puazo M."/>
            <person name="Qin X."/>
            <person name="Quiroz J.B."/>
            <person name="Reese J."/>
            <person name="Richards S."/>
            <person name="Rives C.M."/>
            <person name="Robberts R."/>
            <person name="Ruiz S.J."/>
            <person name="Ruiz M.J."/>
            <person name="Santibanez J."/>
            <person name="Schneider B.W."/>
            <person name="Sisson I."/>
            <person name="Smith M."/>
            <person name="Sodergren E."/>
            <person name="Song X.-Z."/>
            <person name="Song B.B."/>
            <person name="Summersgill H."/>
            <person name="Thelus R."/>
            <person name="Thornton R.D."/>
            <person name="Trejos Z.Y."/>
            <person name="Usmani K."/>
            <person name="Vattathil S."/>
            <person name="Villasana D."/>
            <person name="Walker D.L."/>
            <person name="Wang S."/>
            <person name="Wang K."/>
            <person name="White C.S."/>
            <person name="Williams A.C."/>
            <person name="Williamson J."/>
            <person name="Wilson K."/>
            <person name="Woghiren I.O."/>
            <person name="Woodworth J.R."/>
            <person name="Worley K.C."/>
            <person name="Wright R.A."/>
            <person name="Wu W."/>
            <person name="Young L."/>
            <person name="Zhang L."/>
            <person name="Zhang J."/>
            <person name="Zhu Y."/>
            <person name="Muzny D.M."/>
            <person name="Weinstock G."/>
            <person name="Gibbs R.A."/>
        </authorList>
    </citation>
    <scope>NUCLEOTIDE SEQUENCE [LARGE SCALE GENOMIC DNA]</scope>
    <source>
        <strain evidence="4">LSR1</strain>
    </source>
</reference>
<dbReference type="SUPFAM" id="SSF53098">
    <property type="entry name" value="Ribonuclease H-like"/>
    <property type="match status" value="1"/>
</dbReference>
<dbReference type="SUPFAM" id="SSF56672">
    <property type="entry name" value="DNA/RNA polymerases"/>
    <property type="match status" value="1"/>
</dbReference>
<dbReference type="InterPro" id="IPR008042">
    <property type="entry name" value="Retrotrans_Pao"/>
</dbReference>
<dbReference type="PANTHER" id="PTHR47331:SF1">
    <property type="entry name" value="GAG-LIKE PROTEIN"/>
    <property type="match status" value="1"/>
</dbReference>
<dbReference type="RefSeq" id="XP_008179896.1">
    <property type="nucleotide sequence ID" value="XM_008181674.1"/>
</dbReference>
<protein>
    <recommendedName>
        <fullName evidence="2">Integrase catalytic domain-containing protein</fullName>
    </recommendedName>
</protein>
<dbReference type="GO" id="GO:0042575">
    <property type="term" value="C:DNA polymerase complex"/>
    <property type="evidence" value="ECO:0007669"/>
    <property type="project" value="UniProtKB-ARBA"/>
</dbReference>
<dbReference type="KEGG" id="api:103308393"/>
<dbReference type="GO" id="GO:0015074">
    <property type="term" value="P:DNA integration"/>
    <property type="evidence" value="ECO:0007669"/>
    <property type="project" value="InterPro"/>
</dbReference>
<dbReference type="Gene3D" id="3.10.10.10">
    <property type="entry name" value="HIV Type 1 Reverse Transcriptase, subunit A, domain 1"/>
    <property type="match status" value="1"/>
</dbReference>
<sequence>MCSKLLAMCYKYEQLSQGYASRQYTNEDEDPQTSSTPPDQRKSSVHSCLAAKPTDTHVFLSTAIVQVTDSRGFMRDTRAVLDSGSMVNFISRSLLNVLQFNTQKTSLPIRGVGASQVQSVAKVEVHVYSKVTNYRIMLPCFVLLTVVSELPACNTPTSNWNIPFDLRGKLADPKFDKVGSVDLLIGAGIFYELLEAERVSLGIGNLSLQDTKLGWVVTGGLEVTCLLGINSLGETMESDWKAILADEQQYGKGSKANQRCEEEEETLQHFKKSVRRSEDGRFVLRLPTKPETQNLGDSLAMATSRFINIERRLQRDEQLRVEYVKFMKEYFDMGHMREVTSEEELFIKGYYLPHHPVLKASSLTTKTRVVFDGSARTTSGLALNDVLMRGPTVQEDIFSILVRFRKHQYVITADIEKMFRQIMIAPEDCHLQRIHWRANPSEKLRTYNLLTITYGTTPASFMATQCLVTLAEEIEKENPKVAEVISRDFYMDDLMTGCDTVEECMQLQKHITVILESAKLPLRKWCSNSHLIIANISENDKDPLFVLNLGDEDTVKSLGLCWQPALDQFKFNIAIPLDRVTLTKRKLLSELNRVFDPLGFLGPVLIKGKIFLQHLWQQKIDWDAPLQADIQERWRMYYSGLELLKELCIHRKCKFQSGDQFEVHGFCDASIEAYGACIYIRSLDHQGTWQSRLLCSKTRVAPLKSTTIPRLELSGALLLAQLAAKVADSWSIKCETIHLWTDSMIVLGWLNSHSSRLKTFVANRVSQTLELTRAKQWHYVPTNENPADVLSRGTTVQELQEANSWWFGPHWLSKDTLSWSKEDDLEQISEEALPELRTVQLSLVVVQHRHLLLDKHSEWEKLTRATAWILKFIEFLRLKKCMTKSVKYLTALDLKKAERWLIRCAQKDEFVAEFKALSIGKELPKNSKIRGLSPFISTDNLIVVGGRLHHSALSNEQKHPIVLPFGHKVTRLIFIYYHEVLLHGGPQLLLSEVRLRFWPLKGRILARSTTSRCVTCIRAKPKFENPIMATLPSTRVRPARPFATTGVDFAGPLDVRSGIRRATSIKTWIAVFVCLATRAIHLEPVVGLTSNAFFAALRRFMARRGKCSKMYSDNATNFVGVQRELATYLQGVDASVAKEGIDWHFNPPGAPHFGGIWESAVKSTKHHLTRVVKDAKLTLEELGTLLCQIEACLNSRPLTPLSSHPLDLEPITPAHFLIGGPLLLVPEADLSNENISTFENGDMCRP</sequence>
<dbReference type="GO" id="GO:0071897">
    <property type="term" value="P:DNA biosynthetic process"/>
    <property type="evidence" value="ECO:0007669"/>
    <property type="project" value="UniProtKB-ARBA"/>
</dbReference>
<dbReference type="InterPro" id="IPR043502">
    <property type="entry name" value="DNA/RNA_pol_sf"/>
</dbReference>
<name>A0A8R1X3M1_ACYPI</name>
<proteinExistence type="predicted"/>
<evidence type="ECO:0000256" key="1">
    <source>
        <dbReference type="SAM" id="MobiDB-lite"/>
    </source>
</evidence>
<dbReference type="PANTHER" id="PTHR47331">
    <property type="entry name" value="PHD-TYPE DOMAIN-CONTAINING PROTEIN"/>
    <property type="match status" value="1"/>
</dbReference>
<dbReference type="AlphaFoldDB" id="A0A8R1X3M1"/>
<dbReference type="Gene3D" id="3.30.420.10">
    <property type="entry name" value="Ribonuclease H-like superfamily/Ribonuclease H"/>
    <property type="match status" value="1"/>
</dbReference>
<evidence type="ECO:0000313" key="4">
    <source>
        <dbReference type="Proteomes" id="UP000007819"/>
    </source>
</evidence>
<dbReference type="GO" id="GO:0003676">
    <property type="term" value="F:nucleic acid binding"/>
    <property type="evidence" value="ECO:0007669"/>
    <property type="project" value="InterPro"/>
</dbReference>
<reference evidence="3" key="2">
    <citation type="submission" date="2022-06" db="UniProtKB">
        <authorList>
            <consortium name="EnsemblMetazoa"/>
        </authorList>
    </citation>
    <scope>IDENTIFICATION</scope>
</reference>
<accession>A0A8R1X3M1</accession>
<dbReference type="Proteomes" id="UP000007819">
    <property type="component" value="Chromosome X"/>
</dbReference>
<dbReference type="PROSITE" id="PS50994">
    <property type="entry name" value="INTEGRASE"/>
    <property type="match status" value="1"/>
</dbReference>
<dbReference type="InterPro" id="IPR012337">
    <property type="entry name" value="RNaseH-like_sf"/>
</dbReference>
<dbReference type="InterPro" id="IPR001584">
    <property type="entry name" value="Integrase_cat-core"/>
</dbReference>
<evidence type="ECO:0000259" key="2">
    <source>
        <dbReference type="PROSITE" id="PS50994"/>
    </source>
</evidence>
<dbReference type="InterPro" id="IPR036397">
    <property type="entry name" value="RNaseH_sf"/>
</dbReference>
<dbReference type="GeneID" id="103308393"/>
<feature type="region of interest" description="Disordered" evidence="1">
    <location>
        <begin position="24"/>
        <end position="44"/>
    </location>
</feature>
<dbReference type="Pfam" id="PF05380">
    <property type="entry name" value="Peptidase_A17"/>
    <property type="match status" value="1"/>
</dbReference>
<dbReference type="EnsemblMetazoa" id="XM_008181674.1">
    <property type="protein sequence ID" value="XP_008179896.1"/>
    <property type="gene ID" value="LOC103308393"/>
</dbReference>
<organism evidence="3 4">
    <name type="scientific">Acyrthosiphon pisum</name>
    <name type="common">Pea aphid</name>
    <dbReference type="NCBI Taxonomy" id="7029"/>
    <lineage>
        <taxon>Eukaryota</taxon>
        <taxon>Metazoa</taxon>
        <taxon>Ecdysozoa</taxon>
        <taxon>Arthropoda</taxon>
        <taxon>Hexapoda</taxon>
        <taxon>Insecta</taxon>
        <taxon>Pterygota</taxon>
        <taxon>Neoptera</taxon>
        <taxon>Paraneoptera</taxon>
        <taxon>Hemiptera</taxon>
        <taxon>Sternorrhyncha</taxon>
        <taxon>Aphidomorpha</taxon>
        <taxon>Aphidoidea</taxon>
        <taxon>Aphididae</taxon>
        <taxon>Macrosiphini</taxon>
        <taxon>Acyrthosiphon</taxon>
    </lineage>
</organism>
<dbReference type="OrthoDB" id="6611840at2759"/>
<feature type="domain" description="Integrase catalytic" evidence="2">
    <location>
        <begin position="1037"/>
        <end position="1221"/>
    </location>
</feature>
<dbReference type="InterPro" id="IPR043128">
    <property type="entry name" value="Rev_trsase/Diguanyl_cyclase"/>
</dbReference>
<keyword evidence="4" id="KW-1185">Reference proteome</keyword>
<evidence type="ECO:0000313" key="3">
    <source>
        <dbReference type="EnsemblMetazoa" id="XP_008179896.1"/>
    </source>
</evidence>
<dbReference type="Gene3D" id="3.30.70.270">
    <property type="match status" value="1"/>
</dbReference>
<dbReference type="CDD" id="cd01644">
    <property type="entry name" value="RT_pepA17"/>
    <property type="match status" value="1"/>
</dbReference>